<evidence type="ECO:0000313" key="1">
    <source>
        <dbReference type="EMBL" id="RDX79821.1"/>
    </source>
</evidence>
<dbReference type="EMBL" id="QJKJ01008424">
    <property type="protein sequence ID" value="RDX79821.1"/>
    <property type="molecule type" value="Genomic_DNA"/>
</dbReference>
<accession>A0A371FNJ8</accession>
<evidence type="ECO:0000313" key="2">
    <source>
        <dbReference type="Proteomes" id="UP000257109"/>
    </source>
</evidence>
<gene>
    <name evidence="1" type="ORF">CR513_39712</name>
</gene>
<comment type="caution">
    <text evidence="1">The sequence shown here is derived from an EMBL/GenBank/DDBJ whole genome shotgun (WGS) entry which is preliminary data.</text>
</comment>
<organism evidence="1 2">
    <name type="scientific">Mucuna pruriens</name>
    <name type="common">Velvet bean</name>
    <name type="synonym">Dolichos pruriens</name>
    <dbReference type="NCBI Taxonomy" id="157652"/>
    <lineage>
        <taxon>Eukaryota</taxon>
        <taxon>Viridiplantae</taxon>
        <taxon>Streptophyta</taxon>
        <taxon>Embryophyta</taxon>
        <taxon>Tracheophyta</taxon>
        <taxon>Spermatophyta</taxon>
        <taxon>Magnoliopsida</taxon>
        <taxon>eudicotyledons</taxon>
        <taxon>Gunneridae</taxon>
        <taxon>Pentapetalae</taxon>
        <taxon>rosids</taxon>
        <taxon>fabids</taxon>
        <taxon>Fabales</taxon>
        <taxon>Fabaceae</taxon>
        <taxon>Papilionoideae</taxon>
        <taxon>50 kb inversion clade</taxon>
        <taxon>NPAAA clade</taxon>
        <taxon>indigoferoid/millettioid clade</taxon>
        <taxon>Phaseoleae</taxon>
        <taxon>Mucuna</taxon>
    </lineage>
</organism>
<name>A0A371FNJ8_MUCPR</name>
<protein>
    <submittedName>
        <fullName evidence="1">Uncharacterized protein</fullName>
    </submittedName>
</protein>
<reference evidence="1" key="1">
    <citation type="submission" date="2018-05" db="EMBL/GenBank/DDBJ databases">
        <title>Draft genome of Mucuna pruriens seed.</title>
        <authorList>
            <person name="Nnadi N.E."/>
            <person name="Vos R."/>
            <person name="Hasami M.H."/>
            <person name="Devisetty U.K."/>
            <person name="Aguiy J.C."/>
        </authorList>
    </citation>
    <scope>NUCLEOTIDE SEQUENCE [LARGE SCALE GENOMIC DNA]</scope>
    <source>
        <strain evidence="1">JCA_2017</strain>
    </source>
</reference>
<dbReference type="STRING" id="157652.A0A371FNJ8"/>
<feature type="non-terminal residue" evidence="1">
    <location>
        <position position="1"/>
    </location>
</feature>
<proteinExistence type="predicted"/>
<dbReference type="OrthoDB" id="1720400at2759"/>
<keyword evidence="2" id="KW-1185">Reference proteome</keyword>
<dbReference type="AlphaFoldDB" id="A0A371FNJ8"/>
<sequence>MDIDDDDDLGNLDPTNPEILEELDEDMFVYLYKKASKLFFDGDLVITPDFDPYEKGDNEYYHYASIKFGKVKLHRPKF</sequence>
<dbReference type="Proteomes" id="UP000257109">
    <property type="component" value="Unassembled WGS sequence"/>
</dbReference>